<protein>
    <submittedName>
        <fullName evidence="5">Pseudouridine synthase</fullName>
    </submittedName>
</protein>
<dbReference type="PANTHER" id="PTHR21600:SF92">
    <property type="entry name" value="RIBOSOMAL LARGE SUBUNIT PSEUDOURIDINE SYNTHASE C"/>
    <property type="match status" value="1"/>
</dbReference>
<keyword evidence="3" id="KW-0694">RNA-binding</keyword>
<sequence>MGDYQVFESGPDDHGKRLDRIVRTLLSHLPLSRVFRALRTGEILLEGKRVPPSTRVSRGARIHIDRSLLPERKPQQKGKASSLPILLETDHLLILNKPPGAVVHGPGSLTDQVRSYLKDRIPPSLAFTPSPLHRLDRLTSGILVFSRSIHGARWFTQALREGRIEKTYLALLEGTLAEPARWEDLLTREGRRSRPSPHGRPALTDVRPLLAAPTATLVLCTIHTGRMHQIRVQAALRGHPLLGDTAYGSTRRIRPVLHAWRLRPLSPSPLFPADGVQAPLPDESETILSRILPGWEDALP</sequence>
<dbReference type="GO" id="GO:0003723">
    <property type="term" value="F:RNA binding"/>
    <property type="evidence" value="ECO:0007669"/>
    <property type="project" value="UniProtKB-KW"/>
</dbReference>
<dbReference type="OrthoDB" id="305739at2"/>
<evidence type="ECO:0000256" key="1">
    <source>
        <dbReference type="ARBA" id="ARBA00010876"/>
    </source>
</evidence>
<evidence type="ECO:0000256" key="2">
    <source>
        <dbReference type="ARBA" id="ARBA00023235"/>
    </source>
</evidence>
<accession>G0GEK0</accession>
<keyword evidence="2" id="KW-0413">Isomerase</keyword>
<reference evidence="5 6" key="1">
    <citation type="submission" date="2011-06" db="EMBL/GenBank/DDBJ databases">
        <title>The complete genome of Spirochaeta thermophila DSM 6578.</title>
        <authorList>
            <consortium name="US DOE Joint Genome Institute (JGI-PGF)"/>
            <person name="Lucas S."/>
            <person name="Lapidus A."/>
            <person name="Bruce D."/>
            <person name="Goodwin L."/>
            <person name="Pitluck S."/>
            <person name="Peters L."/>
            <person name="Kyrpides N."/>
            <person name="Mavromatis K."/>
            <person name="Ivanova N."/>
            <person name="Mikailova N."/>
            <person name="Pagani I."/>
            <person name="Chertkov O."/>
            <person name="Detter J.C."/>
            <person name="Tapia R."/>
            <person name="Han C."/>
            <person name="Land M."/>
            <person name="Hauser L."/>
            <person name="Markowitz V."/>
            <person name="Cheng J.-F."/>
            <person name="Hugenholtz P."/>
            <person name="Woyke T."/>
            <person name="Wu D."/>
            <person name="Spring S."/>
            <person name="Merkhoffer B."/>
            <person name="Schneider S."/>
            <person name="Klenk H.-P."/>
            <person name="Eisen J.A."/>
        </authorList>
    </citation>
    <scope>NUCLEOTIDE SEQUENCE [LARGE SCALE GENOMIC DNA]</scope>
    <source>
        <strain evidence="6">ATCC 700085 / DSM 6578 / Z-1203</strain>
    </source>
</reference>
<dbReference type="InterPro" id="IPR036986">
    <property type="entry name" value="S4_RNA-bd_sf"/>
</dbReference>
<dbReference type="KEGG" id="stq:Spith_0404"/>
<dbReference type="SUPFAM" id="SSF55174">
    <property type="entry name" value="Alpha-L RNA-binding motif"/>
    <property type="match status" value="1"/>
</dbReference>
<evidence type="ECO:0000313" key="5">
    <source>
        <dbReference type="EMBL" id="AEJ60688.1"/>
    </source>
</evidence>
<dbReference type="GO" id="GO:0000455">
    <property type="term" value="P:enzyme-directed rRNA pseudouridine synthesis"/>
    <property type="evidence" value="ECO:0007669"/>
    <property type="project" value="TreeGrafter"/>
</dbReference>
<dbReference type="STRING" id="869211.Spith_0404"/>
<evidence type="ECO:0000313" key="6">
    <source>
        <dbReference type="Proteomes" id="UP000007254"/>
    </source>
</evidence>
<dbReference type="CDD" id="cd02869">
    <property type="entry name" value="PseudoU_synth_RluA_like"/>
    <property type="match status" value="1"/>
</dbReference>
<dbReference type="GO" id="GO:0160141">
    <property type="term" value="F:23S rRNA pseudouridine(955/2504/2580) synthase activity"/>
    <property type="evidence" value="ECO:0007669"/>
    <property type="project" value="UniProtKB-EC"/>
</dbReference>
<evidence type="ECO:0000259" key="4">
    <source>
        <dbReference type="Pfam" id="PF00849"/>
    </source>
</evidence>
<name>G0GEK0_WINT7</name>
<dbReference type="PANTHER" id="PTHR21600">
    <property type="entry name" value="MITOCHONDRIAL RNA PSEUDOURIDINE SYNTHASE"/>
    <property type="match status" value="1"/>
</dbReference>
<dbReference type="HOGENOM" id="CLU_016902_1_0_12"/>
<dbReference type="Pfam" id="PF00849">
    <property type="entry name" value="PseudoU_synth_2"/>
    <property type="match status" value="1"/>
</dbReference>
<dbReference type="PROSITE" id="PS01129">
    <property type="entry name" value="PSI_RLU"/>
    <property type="match status" value="1"/>
</dbReference>
<dbReference type="InterPro" id="IPR020103">
    <property type="entry name" value="PsdUridine_synth_cat_dom_sf"/>
</dbReference>
<proteinExistence type="inferred from homology"/>
<dbReference type="RefSeq" id="WP_014624086.1">
    <property type="nucleotide sequence ID" value="NC_017583.1"/>
</dbReference>
<dbReference type="Proteomes" id="UP000007254">
    <property type="component" value="Chromosome"/>
</dbReference>
<comment type="similarity">
    <text evidence="1">Belongs to the pseudouridine synthase RluA family.</text>
</comment>
<dbReference type="InterPro" id="IPR050188">
    <property type="entry name" value="RluA_PseudoU_synthase"/>
</dbReference>
<organism evidence="5 6">
    <name type="scientific">Winmispira thermophila (strain ATCC 700085 / DSM 6578 / Z-1203)</name>
    <name type="common">Spirochaeta thermophila</name>
    <dbReference type="NCBI Taxonomy" id="869211"/>
    <lineage>
        <taxon>Bacteria</taxon>
        <taxon>Pseudomonadati</taxon>
        <taxon>Spirochaetota</taxon>
        <taxon>Spirochaetia</taxon>
        <taxon>Winmispirales</taxon>
        <taxon>Winmispiraceae</taxon>
        <taxon>Winmispira</taxon>
    </lineage>
</organism>
<dbReference type="PROSITE" id="PS50889">
    <property type="entry name" value="S4"/>
    <property type="match status" value="1"/>
</dbReference>
<dbReference type="EMBL" id="CP002903">
    <property type="protein sequence ID" value="AEJ60688.1"/>
    <property type="molecule type" value="Genomic_DNA"/>
</dbReference>
<dbReference type="Gene3D" id="3.10.290.10">
    <property type="entry name" value="RNA-binding S4 domain"/>
    <property type="match status" value="1"/>
</dbReference>
<dbReference type="SUPFAM" id="SSF55120">
    <property type="entry name" value="Pseudouridine synthase"/>
    <property type="match status" value="1"/>
</dbReference>
<evidence type="ECO:0000256" key="3">
    <source>
        <dbReference type="PROSITE-ProRule" id="PRU00182"/>
    </source>
</evidence>
<dbReference type="InterPro" id="IPR006145">
    <property type="entry name" value="PsdUridine_synth_RsuA/RluA"/>
</dbReference>
<dbReference type="Gene3D" id="3.30.2350.10">
    <property type="entry name" value="Pseudouridine synthase"/>
    <property type="match status" value="1"/>
</dbReference>
<dbReference type="AlphaFoldDB" id="G0GEK0"/>
<gene>
    <name evidence="5" type="ordered locus">Spith_0404</name>
</gene>
<feature type="domain" description="Pseudouridine synthase RsuA/RluA-like" evidence="4">
    <location>
        <begin position="91"/>
        <end position="235"/>
    </location>
</feature>
<keyword evidence="6" id="KW-1185">Reference proteome</keyword>
<dbReference type="InterPro" id="IPR006224">
    <property type="entry name" value="PsdUridine_synth_RluA-like_CS"/>
</dbReference>
<dbReference type="CDD" id="cd00165">
    <property type="entry name" value="S4"/>
    <property type="match status" value="1"/>
</dbReference>